<reference evidence="2 3" key="1">
    <citation type="submission" date="2018-01" db="EMBL/GenBank/DDBJ databases">
        <title>Complete genome sequencing of Sporolactobacillus terrae DLG3.</title>
        <authorList>
            <person name="Nam Y.-D."/>
            <person name="Kang J."/>
            <person name="Chung W.-H."/>
        </authorList>
    </citation>
    <scope>NUCLEOTIDE SEQUENCE [LARGE SCALE GENOMIC DNA]</scope>
    <source>
        <strain evidence="2 3">DLG3</strain>
    </source>
</reference>
<dbReference type="EMBL" id="CP025688">
    <property type="protein sequence ID" value="QAA22538.1"/>
    <property type="molecule type" value="Genomic_DNA"/>
</dbReference>
<dbReference type="Gene3D" id="1.20.120.680">
    <property type="entry name" value="Formiminotetrahydrofolate cyclodeaminase monomer, up-and-down helical bundle"/>
    <property type="match status" value="1"/>
</dbReference>
<feature type="domain" description="Cyclodeaminase/cyclohydrolase" evidence="1">
    <location>
        <begin position="20"/>
        <end position="197"/>
    </location>
</feature>
<accession>A0ABX5Q7D8</accession>
<dbReference type="Pfam" id="PF04961">
    <property type="entry name" value="FTCD_C"/>
    <property type="match status" value="1"/>
</dbReference>
<proteinExistence type="predicted"/>
<sequence>MCKRVKEKGRLTSVKVFDQSIRQFIEAACSASPTPGGGSVAAVSAALGASMGSMVASLSTGTRFEKNAAQMNTIIAQIKTAIDEFEQIAKQDMESFRLFMDALKMPKDTDEKRAQRSECLQQAAIQAANVPLRLMTQSRDIMALLEKASQIYNKNVISDLGVAVITLDAAIQSAWLTVKINLSSIKNEKTNSNYEKQGMHLLNDAQKIKQSVMNVVMDKIG</sequence>
<name>A0ABX5Q7D8_9BACL</name>
<gene>
    <name evidence="2" type="ORF">C0674_07805</name>
</gene>
<evidence type="ECO:0000313" key="3">
    <source>
        <dbReference type="Proteomes" id="UP000285882"/>
    </source>
</evidence>
<dbReference type="InterPro" id="IPR007044">
    <property type="entry name" value="Cyclodeamin/CycHdrlase"/>
</dbReference>
<dbReference type="SUPFAM" id="SSF101262">
    <property type="entry name" value="Methenyltetrahydrofolate cyclohydrolase-like"/>
    <property type="match status" value="1"/>
</dbReference>
<dbReference type="InterPro" id="IPR036178">
    <property type="entry name" value="Formintransfe-cycloase-like_sf"/>
</dbReference>
<keyword evidence="3" id="KW-1185">Reference proteome</keyword>
<protein>
    <submittedName>
        <fullName evidence="2">Methenyltetrahydrofolate cyclohydrolase</fullName>
    </submittedName>
</protein>
<organism evidence="2 3">
    <name type="scientific">Sporolactobacillus terrae</name>
    <dbReference type="NCBI Taxonomy" id="269673"/>
    <lineage>
        <taxon>Bacteria</taxon>
        <taxon>Bacillati</taxon>
        <taxon>Bacillota</taxon>
        <taxon>Bacilli</taxon>
        <taxon>Bacillales</taxon>
        <taxon>Sporolactobacillaceae</taxon>
        <taxon>Sporolactobacillus</taxon>
    </lineage>
</organism>
<evidence type="ECO:0000259" key="1">
    <source>
        <dbReference type="Pfam" id="PF04961"/>
    </source>
</evidence>
<dbReference type="Proteomes" id="UP000285882">
    <property type="component" value="Chromosome"/>
</dbReference>
<evidence type="ECO:0000313" key="2">
    <source>
        <dbReference type="EMBL" id="QAA22538.1"/>
    </source>
</evidence>